<sequence length="83" mass="9282">MTRWIQLFPPILKKYNDIGKVSHSVSLKNMANLSTIFTSKFEDEGEITSIETLKYNFGTIEIATDNFADSNKLGKGGFGAVYQ</sequence>
<proteinExistence type="predicted"/>
<feature type="non-terminal residue" evidence="1">
    <location>
        <position position="83"/>
    </location>
</feature>
<accession>A0ABC8TKA6</accession>
<dbReference type="Proteomes" id="UP001642360">
    <property type="component" value="Unassembled WGS sequence"/>
</dbReference>
<dbReference type="Gene3D" id="3.30.200.20">
    <property type="entry name" value="Phosphorylase Kinase, domain 1"/>
    <property type="match status" value="1"/>
</dbReference>
<name>A0ABC8TKA6_9AQUA</name>
<protein>
    <submittedName>
        <fullName evidence="1">Uncharacterized protein</fullName>
    </submittedName>
</protein>
<organism evidence="1 2">
    <name type="scientific">Ilex paraguariensis</name>
    <name type="common">yerba mate</name>
    <dbReference type="NCBI Taxonomy" id="185542"/>
    <lineage>
        <taxon>Eukaryota</taxon>
        <taxon>Viridiplantae</taxon>
        <taxon>Streptophyta</taxon>
        <taxon>Embryophyta</taxon>
        <taxon>Tracheophyta</taxon>
        <taxon>Spermatophyta</taxon>
        <taxon>Magnoliopsida</taxon>
        <taxon>eudicotyledons</taxon>
        <taxon>Gunneridae</taxon>
        <taxon>Pentapetalae</taxon>
        <taxon>asterids</taxon>
        <taxon>campanulids</taxon>
        <taxon>Aquifoliales</taxon>
        <taxon>Aquifoliaceae</taxon>
        <taxon>Ilex</taxon>
    </lineage>
</organism>
<comment type="caution">
    <text evidence="1">The sequence shown here is derived from an EMBL/GenBank/DDBJ whole genome shotgun (WGS) entry which is preliminary data.</text>
</comment>
<dbReference type="AlphaFoldDB" id="A0ABC8TKA6"/>
<dbReference type="EMBL" id="CAUOFW020005392">
    <property type="protein sequence ID" value="CAK9169894.1"/>
    <property type="molecule type" value="Genomic_DNA"/>
</dbReference>
<dbReference type="InterPro" id="IPR011009">
    <property type="entry name" value="Kinase-like_dom_sf"/>
</dbReference>
<evidence type="ECO:0000313" key="1">
    <source>
        <dbReference type="EMBL" id="CAK9169894.1"/>
    </source>
</evidence>
<dbReference type="SUPFAM" id="SSF56112">
    <property type="entry name" value="Protein kinase-like (PK-like)"/>
    <property type="match status" value="1"/>
</dbReference>
<reference evidence="1 2" key="1">
    <citation type="submission" date="2024-02" db="EMBL/GenBank/DDBJ databases">
        <authorList>
            <person name="Vignale AGUSTIN F."/>
            <person name="Sosa J E."/>
            <person name="Modenutti C."/>
        </authorList>
    </citation>
    <scope>NUCLEOTIDE SEQUENCE [LARGE SCALE GENOMIC DNA]</scope>
</reference>
<evidence type="ECO:0000313" key="2">
    <source>
        <dbReference type="Proteomes" id="UP001642360"/>
    </source>
</evidence>
<keyword evidence="2" id="KW-1185">Reference proteome</keyword>
<gene>
    <name evidence="1" type="ORF">ILEXP_LOCUS39384</name>
</gene>